<dbReference type="PANTHER" id="PTHR21499:SF59">
    <property type="entry name" value="ASPARTOKINASE"/>
    <property type="match status" value="1"/>
</dbReference>
<dbReference type="EC" id="2.7.2.4" evidence="3"/>
<dbReference type="Gene3D" id="3.30.70.260">
    <property type="match status" value="1"/>
</dbReference>
<organism evidence="3">
    <name type="scientific">hydrothermal vent metagenome</name>
    <dbReference type="NCBI Taxonomy" id="652676"/>
    <lineage>
        <taxon>unclassified sequences</taxon>
        <taxon>metagenomes</taxon>
        <taxon>ecological metagenomes</taxon>
    </lineage>
</organism>
<feature type="domain" description="Aspartate/glutamate/uridylate kinase" evidence="2">
    <location>
        <begin position="2"/>
        <end position="74"/>
    </location>
</feature>
<evidence type="ECO:0000313" key="3">
    <source>
        <dbReference type="EMBL" id="VAW27736.1"/>
    </source>
</evidence>
<dbReference type="SUPFAM" id="SSF53633">
    <property type="entry name" value="Carbamate kinase-like"/>
    <property type="match status" value="1"/>
</dbReference>
<dbReference type="GO" id="GO:0009090">
    <property type="term" value="P:homoserine biosynthetic process"/>
    <property type="evidence" value="ECO:0007669"/>
    <property type="project" value="TreeGrafter"/>
</dbReference>
<dbReference type="SUPFAM" id="SSF55021">
    <property type="entry name" value="ACT-like"/>
    <property type="match status" value="1"/>
</dbReference>
<keyword evidence="3" id="KW-0808">Transferase</keyword>
<dbReference type="InterPro" id="IPR036393">
    <property type="entry name" value="AceGlu_kinase-like_sf"/>
</dbReference>
<evidence type="ECO:0000256" key="1">
    <source>
        <dbReference type="ARBA" id="ARBA00010122"/>
    </source>
</evidence>
<feature type="non-terminal residue" evidence="3">
    <location>
        <position position="1"/>
    </location>
</feature>
<gene>
    <name evidence="3" type="ORF">MNBD_BACTEROID07-703</name>
</gene>
<sequence length="219" mass="24863">FSAAVFAYVLQAEEVCVWKDVPGLMNCDPRIFSDAVKLDHVSYNEAIELAFYGASVIHPKTLQPLRKKNIPLKVCAFYALETPPTLIDANEENDADVPKIILKEYQTLLSISSRDLSFMAEGNLKTVFSAFSKYKVHINLMQNSAVSFSVCFDENREKLEAVLQSLKEEFILKYNEGLQLLTIRHDNGRLLQKLTQGKQIYLSQKNRTTLQVLMRPAEA</sequence>
<accession>A0A3B0V733</accession>
<dbReference type="GO" id="GO:0009089">
    <property type="term" value="P:lysine biosynthetic process via diaminopimelate"/>
    <property type="evidence" value="ECO:0007669"/>
    <property type="project" value="TreeGrafter"/>
</dbReference>
<dbReference type="PANTHER" id="PTHR21499">
    <property type="entry name" value="ASPARTATE KINASE"/>
    <property type="match status" value="1"/>
</dbReference>
<dbReference type="InterPro" id="IPR001048">
    <property type="entry name" value="Asp/Glu/Uridylate_kinase"/>
</dbReference>
<name>A0A3B0V733_9ZZZZ</name>
<dbReference type="AlphaFoldDB" id="A0A3B0V733"/>
<reference evidence="3" key="1">
    <citation type="submission" date="2018-06" db="EMBL/GenBank/DDBJ databases">
        <authorList>
            <person name="Zhirakovskaya E."/>
        </authorList>
    </citation>
    <scope>NUCLEOTIDE SEQUENCE</scope>
</reference>
<protein>
    <submittedName>
        <fullName evidence="3">Aspartokinase</fullName>
        <ecNumber evidence="3">2.7.2.4</ecNumber>
    </submittedName>
</protein>
<dbReference type="Pfam" id="PF00696">
    <property type="entry name" value="AA_kinase"/>
    <property type="match status" value="1"/>
</dbReference>
<dbReference type="EMBL" id="UOET01000153">
    <property type="protein sequence ID" value="VAW27736.1"/>
    <property type="molecule type" value="Genomic_DNA"/>
</dbReference>
<dbReference type="GO" id="GO:0005829">
    <property type="term" value="C:cytosol"/>
    <property type="evidence" value="ECO:0007669"/>
    <property type="project" value="TreeGrafter"/>
</dbReference>
<dbReference type="GO" id="GO:0004072">
    <property type="term" value="F:aspartate kinase activity"/>
    <property type="evidence" value="ECO:0007669"/>
    <property type="project" value="UniProtKB-EC"/>
</dbReference>
<proteinExistence type="inferred from homology"/>
<keyword evidence="3" id="KW-0418">Kinase</keyword>
<evidence type="ECO:0000259" key="2">
    <source>
        <dbReference type="Pfam" id="PF00696"/>
    </source>
</evidence>
<dbReference type="InterPro" id="IPR045865">
    <property type="entry name" value="ACT-like_dom_sf"/>
</dbReference>
<dbReference type="Gene3D" id="3.40.1160.10">
    <property type="entry name" value="Acetylglutamate kinase-like"/>
    <property type="match status" value="1"/>
</dbReference>
<comment type="similarity">
    <text evidence="1">Belongs to the aspartokinase family.</text>
</comment>